<proteinExistence type="predicted"/>
<keyword evidence="1" id="KW-0812">Transmembrane</keyword>
<feature type="transmembrane region" description="Helical" evidence="1">
    <location>
        <begin position="109"/>
        <end position="129"/>
    </location>
</feature>
<evidence type="ECO:0000313" key="2">
    <source>
        <dbReference type="EMBL" id="MBP2375618.1"/>
    </source>
</evidence>
<keyword evidence="1" id="KW-0472">Membrane</keyword>
<gene>
    <name evidence="2" type="ORF">JOF46_003530</name>
</gene>
<feature type="transmembrane region" description="Helical" evidence="1">
    <location>
        <begin position="38"/>
        <end position="63"/>
    </location>
</feature>
<dbReference type="EMBL" id="JAGIOE010000001">
    <property type="protein sequence ID" value="MBP2375618.1"/>
    <property type="molecule type" value="Genomic_DNA"/>
</dbReference>
<comment type="caution">
    <text evidence="2">The sequence shown here is derived from an EMBL/GenBank/DDBJ whole genome shotgun (WGS) entry which is preliminary data.</text>
</comment>
<keyword evidence="1" id="KW-1133">Transmembrane helix</keyword>
<reference evidence="2 3" key="1">
    <citation type="submission" date="2021-03" db="EMBL/GenBank/DDBJ databases">
        <title>Sequencing the genomes of 1000 actinobacteria strains.</title>
        <authorList>
            <person name="Klenk H.-P."/>
        </authorList>
    </citation>
    <scope>NUCLEOTIDE SEQUENCE [LARGE SCALE GENOMIC DNA]</scope>
    <source>
        <strain evidence="2 3">DSM 15454</strain>
    </source>
</reference>
<dbReference type="Proteomes" id="UP000766570">
    <property type="component" value="Unassembled WGS sequence"/>
</dbReference>
<evidence type="ECO:0000313" key="3">
    <source>
        <dbReference type="Proteomes" id="UP000766570"/>
    </source>
</evidence>
<evidence type="ECO:0000256" key="1">
    <source>
        <dbReference type="SAM" id="Phobius"/>
    </source>
</evidence>
<keyword evidence="3" id="KW-1185">Reference proteome</keyword>
<dbReference type="RefSeq" id="WP_209909526.1">
    <property type="nucleotide sequence ID" value="NZ_BAAAMI010000013.1"/>
</dbReference>
<organism evidence="2 3">
    <name type="scientific">Paeniglutamicibacter psychrophenolicus</name>
    <dbReference type="NCBI Taxonomy" id="257454"/>
    <lineage>
        <taxon>Bacteria</taxon>
        <taxon>Bacillati</taxon>
        <taxon>Actinomycetota</taxon>
        <taxon>Actinomycetes</taxon>
        <taxon>Micrococcales</taxon>
        <taxon>Micrococcaceae</taxon>
        <taxon>Paeniglutamicibacter</taxon>
    </lineage>
</organism>
<protein>
    <submittedName>
        <fullName evidence="2">Nitrate reductase NapE component</fullName>
    </submittedName>
</protein>
<accession>A0ABS4WHL1</accession>
<feature type="transmembrane region" description="Helical" evidence="1">
    <location>
        <begin position="6"/>
        <end position="26"/>
    </location>
</feature>
<sequence length="141" mass="15569">MQETITAGAFIVANWALSITALRMVSKSEYATKLTKEAAAFTILTFTIFTVLASAAVTGYSTFGTPSGVLLTIWIFLAPFMVALSYALNRRKKLTVEELKDESPKRWTIIVLVLWVVLGLVVILGADWVNNLHWFKALTVA</sequence>
<name>A0ABS4WHL1_9MICC</name>
<feature type="transmembrane region" description="Helical" evidence="1">
    <location>
        <begin position="69"/>
        <end position="88"/>
    </location>
</feature>